<evidence type="ECO:0000256" key="3">
    <source>
        <dbReference type="ARBA" id="ARBA00022450"/>
    </source>
</evidence>
<dbReference type="Gene3D" id="2.30.38.10">
    <property type="entry name" value="Luciferase, Domain 3"/>
    <property type="match status" value="1"/>
</dbReference>
<dbReference type="GO" id="GO:0003824">
    <property type="term" value="F:catalytic activity"/>
    <property type="evidence" value="ECO:0007669"/>
    <property type="project" value="InterPro"/>
</dbReference>
<dbReference type="SUPFAM" id="SSF47336">
    <property type="entry name" value="ACP-like"/>
    <property type="match status" value="1"/>
</dbReference>
<evidence type="ECO:0000256" key="4">
    <source>
        <dbReference type="ARBA" id="ARBA00022553"/>
    </source>
</evidence>
<evidence type="ECO:0000259" key="5">
    <source>
        <dbReference type="PROSITE" id="PS50075"/>
    </source>
</evidence>
<comment type="similarity">
    <text evidence="2">Belongs to the ATP-dependent AMP-binding enzyme family.</text>
</comment>
<dbReference type="OrthoDB" id="9778690at2"/>
<dbReference type="PANTHER" id="PTHR45527:SF1">
    <property type="entry name" value="FATTY ACID SYNTHASE"/>
    <property type="match status" value="1"/>
</dbReference>
<dbReference type="InterPro" id="IPR009081">
    <property type="entry name" value="PP-bd_ACP"/>
</dbReference>
<dbReference type="InterPro" id="IPR041464">
    <property type="entry name" value="TubC_N"/>
</dbReference>
<evidence type="ECO:0000313" key="7">
    <source>
        <dbReference type="Proteomes" id="UP000240978"/>
    </source>
</evidence>
<name>A0A2P8FIG6_9BACT</name>
<dbReference type="RefSeq" id="WP_106606036.1">
    <property type="nucleotide sequence ID" value="NZ_PYGK01000023.1"/>
</dbReference>
<dbReference type="GO" id="GO:0044550">
    <property type="term" value="P:secondary metabolite biosynthetic process"/>
    <property type="evidence" value="ECO:0007669"/>
    <property type="project" value="TreeGrafter"/>
</dbReference>
<dbReference type="InterPro" id="IPR020845">
    <property type="entry name" value="AMP-binding_CS"/>
</dbReference>
<dbReference type="GO" id="GO:0043041">
    <property type="term" value="P:amino acid activation for nonribosomal peptide biosynthetic process"/>
    <property type="evidence" value="ECO:0007669"/>
    <property type="project" value="TreeGrafter"/>
</dbReference>
<dbReference type="Gene3D" id="1.10.1200.10">
    <property type="entry name" value="ACP-like"/>
    <property type="match status" value="1"/>
</dbReference>
<dbReference type="Gene3D" id="1.10.10.1830">
    <property type="entry name" value="Non-ribosomal peptide synthase, adenylation domain"/>
    <property type="match status" value="1"/>
</dbReference>
<dbReference type="SUPFAM" id="SSF56801">
    <property type="entry name" value="Acetyl-CoA synthetase-like"/>
    <property type="match status" value="1"/>
</dbReference>
<dbReference type="GO" id="GO:0005737">
    <property type="term" value="C:cytoplasm"/>
    <property type="evidence" value="ECO:0007669"/>
    <property type="project" value="TreeGrafter"/>
</dbReference>
<evidence type="ECO:0000313" key="6">
    <source>
        <dbReference type="EMBL" id="PSL21505.1"/>
    </source>
</evidence>
<organism evidence="6 7">
    <name type="scientific">Chitinophaga ginsengisoli</name>
    <dbReference type="NCBI Taxonomy" id="363837"/>
    <lineage>
        <taxon>Bacteria</taxon>
        <taxon>Pseudomonadati</taxon>
        <taxon>Bacteroidota</taxon>
        <taxon>Chitinophagia</taxon>
        <taxon>Chitinophagales</taxon>
        <taxon>Chitinophagaceae</taxon>
        <taxon>Chitinophaga</taxon>
    </lineage>
</organism>
<protein>
    <submittedName>
        <fullName evidence="6">Amino acid adenylation domain-containing protein</fullName>
    </submittedName>
</protein>
<dbReference type="InterPro" id="IPR001242">
    <property type="entry name" value="Condensation_dom"/>
</dbReference>
<dbReference type="FunFam" id="3.30.300.30:FF:000010">
    <property type="entry name" value="Enterobactin synthetase component F"/>
    <property type="match status" value="1"/>
</dbReference>
<comment type="cofactor">
    <cofactor evidence="1">
        <name>pantetheine 4'-phosphate</name>
        <dbReference type="ChEBI" id="CHEBI:47942"/>
    </cofactor>
</comment>
<dbReference type="Gene3D" id="3.40.50.980">
    <property type="match status" value="2"/>
</dbReference>
<dbReference type="Gene3D" id="3.30.300.30">
    <property type="match status" value="1"/>
</dbReference>
<dbReference type="Pfam" id="PF00501">
    <property type="entry name" value="AMP-binding"/>
    <property type="match status" value="1"/>
</dbReference>
<dbReference type="InterPro" id="IPR006162">
    <property type="entry name" value="Ppantetheine_attach_site"/>
</dbReference>
<dbReference type="CDD" id="cd19531">
    <property type="entry name" value="LCL_NRPS-like"/>
    <property type="match status" value="1"/>
</dbReference>
<dbReference type="FunFam" id="3.40.50.980:FF:000001">
    <property type="entry name" value="Non-ribosomal peptide synthetase"/>
    <property type="match status" value="1"/>
</dbReference>
<keyword evidence="7" id="KW-1185">Reference proteome</keyword>
<reference evidence="6 7" key="1">
    <citation type="submission" date="2018-03" db="EMBL/GenBank/DDBJ databases">
        <title>Genomic Encyclopedia of Archaeal and Bacterial Type Strains, Phase II (KMG-II): from individual species to whole genera.</title>
        <authorList>
            <person name="Goeker M."/>
        </authorList>
    </citation>
    <scope>NUCLEOTIDE SEQUENCE [LARGE SCALE GENOMIC DNA]</scope>
    <source>
        <strain evidence="6 7">DSM 18107</strain>
    </source>
</reference>
<dbReference type="InterPro" id="IPR025110">
    <property type="entry name" value="AMP-bd_C"/>
</dbReference>
<dbReference type="InterPro" id="IPR023213">
    <property type="entry name" value="CAT-like_dom_sf"/>
</dbReference>
<sequence>MSISLLLARLKQLQISLQLKDGQLSISAPEGVLTPELIQELKKEKPAITSFLRNLQGGNYQKIKPVPQQEHYQVSHAQRRLWLMDQFGDTTAVYNIPMICNIRGNLDIGAMEKAFQTVVQRHESLRTVFLLSDGEPRQKVLPVSDADCQLLYEDLQALPDPSKAAWERIAHVISTPFNLQEGPLLRVCLLRVAPQVSLFAFCIHHIVADEWSMQLLVKEILSLYDAYSQGIGVEPVTLEIQYKDYAAWQLESLNESSGQDQQHYWLEHLKGPLPVLELPADHPRPPVQTYNGERVTAMIPVEQQQLFATLVQKRTASVFMGLVAIVKTLLYRYTGQEDLIVGTPVAGREHPDLEDQIGFYVNTLILRTQLDGKKGFNDLLDSVKEMALKAYANQHYPFNLLVEELGLKRDISRSPIFDVMVVLQDANESIPLKLPGVDVQELDIPLSGSKFDLTFYFKQKAEGLQIELEYNKDIFSRTRIERMVAHLEGLLRSVVVSPDAAISDLKYIAPAEEQLILEQFNDTSVEFPPFIPVPALIAKQAALHPEKTAVVAGGIQLSYGELARKAGLLAAYLQQQQKPGDKAPVGILLERTEWLPLAILGVLQSGVAYLPIDYNAPAERICQILNASGASLVLTSEGLQELLSNYDGQTVIVNNKTIYNNAATSQAAMIAPDDLAYVIYTSGSTGQPKGVVINHAALYNLVQAMSHETGINETDKWLAVTTASFDMSVVELLLPLVNGSQLVVATGDEVYSTDALQTLLDDDITMMQATPGMWHLLTESGWKGRPGLKIITGGEALGISLAQRLLDRCGTLWNMYGPTETTVYATWHKVRQAADAILIGQGISNMKAYVLDANRQLLPVGVPGRLFVSGAGLSDGYLGQPELTAGRFIDNPFRQGERMYDTGDICCWTAEGYLRYYGRGDHQLKIRGYRIEPGEIEHILLQYAGINHAIVCAFERENEKYLAAYYTSQDNVSEDTIQQHLRRYLPDYMVPAYILRLEEFPLTPNGKVDRSLLPEPERKQVQYVAPRNKTEQLLATIWEEVLGVERVGITDNFFALGGHSLKAILVLSRIQKELSLKLELRDLFMLPTLADLYAEIEIMEWARDSQYEKLSTNKTDEIIL</sequence>
<dbReference type="InterPro" id="IPR045851">
    <property type="entry name" value="AMP-bd_C_sf"/>
</dbReference>
<dbReference type="Gene3D" id="3.30.559.10">
    <property type="entry name" value="Chloramphenicol acetyltransferase-like domain"/>
    <property type="match status" value="1"/>
</dbReference>
<accession>A0A2P8FIG6</accession>
<dbReference type="InterPro" id="IPR036736">
    <property type="entry name" value="ACP-like_sf"/>
</dbReference>
<keyword evidence="3" id="KW-0596">Phosphopantetheine</keyword>
<dbReference type="Proteomes" id="UP000240978">
    <property type="component" value="Unassembled WGS sequence"/>
</dbReference>
<dbReference type="PRINTS" id="PR00154">
    <property type="entry name" value="AMPBINDING"/>
</dbReference>
<keyword evidence="4" id="KW-0597">Phosphoprotein</keyword>
<dbReference type="FunFam" id="1.10.1200.10:FF:000005">
    <property type="entry name" value="Nonribosomal peptide synthetase 1"/>
    <property type="match status" value="1"/>
</dbReference>
<dbReference type="PROSITE" id="PS00455">
    <property type="entry name" value="AMP_BINDING"/>
    <property type="match status" value="1"/>
</dbReference>
<evidence type="ECO:0000256" key="1">
    <source>
        <dbReference type="ARBA" id="ARBA00001957"/>
    </source>
</evidence>
<dbReference type="PANTHER" id="PTHR45527">
    <property type="entry name" value="NONRIBOSOMAL PEPTIDE SYNTHETASE"/>
    <property type="match status" value="1"/>
</dbReference>
<dbReference type="GO" id="GO:0031177">
    <property type="term" value="F:phosphopantetheine binding"/>
    <property type="evidence" value="ECO:0007669"/>
    <property type="project" value="TreeGrafter"/>
</dbReference>
<proteinExistence type="inferred from homology"/>
<dbReference type="Pfam" id="PF18563">
    <property type="entry name" value="TubC_N"/>
    <property type="match status" value="1"/>
</dbReference>
<dbReference type="EMBL" id="PYGK01000023">
    <property type="protein sequence ID" value="PSL21505.1"/>
    <property type="molecule type" value="Genomic_DNA"/>
</dbReference>
<dbReference type="Pfam" id="PF13193">
    <property type="entry name" value="AMP-binding_C"/>
    <property type="match status" value="1"/>
</dbReference>
<dbReference type="Pfam" id="PF00550">
    <property type="entry name" value="PP-binding"/>
    <property type="match status" value="1"/>
</dbReference>
<dbReference type="SUPFAM" id="SSF52777">
    <property type="entry name" value="CoA-dependent acyltransferases"/>
    <property type="match status" value="2"/>
</dbReference>
<dbReference type="Pfam" id="PF00668">
    <property type="entry name" value="Condensation"/>
    <property type="match status" value="1"/>
</dbReference>
<dbReference type="InterPro" id="IPR020459">
    <property type="entry name" value="AMP-binding"/>
</dbReference>
<dbReference type="PROSITE" id="PS50075">
    <property type="entry name" value="CARRIER"/>
    <property type="match status" value="1"/>
</dbReference>
<dbReference type="AlphaFoldDB" id="A0A2P8FIG6"/>
<dbReference type="InterPro" id="IPR000873">
    <property type="entry name" value="AMP-dep_synth/lig_dom"/>
</dbReference>
<dbReference type="InterPro" id="IPR044894">
    <property type="entry name" value="TubC_N_sf"/>
</dbReference>
<gene>
    <name evidence="6" type="ORF">CLV42_12359</name>
</gene>
<dbReference type="Gene3D" id="3.30.559.30">
    <property type="entry name" value="Nonribosomal peptide synthetase, condensation domain"/>
    <property type="match status" value="1"/>
</dbReference>
<evidence type="ECO:0000256" key="2">
    <source>
        <dbReference type="ARBA" id="ARBA00006432"/>
    </source>
</evidence>
<dbReference type="NCBIfam" id="TIGR01733">
    <property type="entry name" value="AA-adenyl-dom"/>
    <property type="match status" value="1"/>
</dbReference>
<feature type="domain" description="Carrier" evidence="5">
    <location>
        <begin position="1025"/>
        <end position="1100"/>
    </location>
</feature>
<dbReference type="InterPro" id="IPR010071">
    <property type="entry name" value="AA_adenyl_dom"/>
</dbReference>
<dbReference type="PROSITE" id="PS00012">
    <property type="entry name" value="PHOSPHOPANTETHEINE"/>
    <property type="match status" value="1"/>
</dbReference>
<comment type="caution">
    <text evidence="6">The sequence shown here is derived from an EMBL/GenBank/DDBJ whole genome shotgun (WGS) entry which is preliminary data.</text>
</comment>